<dbReference type="Pfam" id="PF20684">
    <property type="entry name" value="Fung_rhodopsin"/>
    <property type="match status" value="1"/>
</dbReference>
<evidence type="ECO:0000256" key="5">
    <source>
        <dbReference type="ARBA" id="ARBA00038359"/>
    </source>
</evidence>
<feature type="transmembrane region" description="Helical" evidence="6">
    <location>
        <begin position="255"/>
        <end position="278"/>
    </location>
</feature>
<dbReference type="InterPro" id="IPR052337">
    <property type="entry name" value="SAT4-like"/>
</dbReference>
<keyword evidence="3 6" id="KW-1133">Transmembrane helix</keyword>
<feature type="transmembrane region" description="Helical" evidence="6">
    <location>
        <begin position="184"/>
        <end position="204"/>
    </location>
</feature>
<dbReference type="OrthoDB" id="5413793at2759"/>
<dbReference type="AlphaFoldDB" id="A0A1F8ADT3"/>
<comment type="caution">
    <text evidence="8">The sequence shown here is derived from an EMBL/GenBank/DDBJ whole genome shotgun (WGS) entry which is preliminary data.</text>
</comment>
<dbReference type="GeneID" id="34445076"/>
<feature type="transmembrane region" description="Helical" evidence="6">
    <location>
        <begin position="216"/>
        <end position="235"/>
    </location>
</feature>
<feature type="transmembrane region" description="Helical" evidence="6">
    <location>
        <begin position="22"/>
        <end position="46"/>
    </location>
</feature>
<evidence type="ECO:0000256" key="6">
    <source>
        <dbReference type="SAM" id="Phobius"/>
    </source>
</evidence>
<dbReference type="RefSeq" id="XP_022393252.1">
    <property type="nucleotide sequence ID" value="XM_022528816.1"/>
</dbReference>
<evidence type="ECO:0000259" key="7">
    <source>
        <dbReference type="Pfam" id="PF20684"/>
    </source>
</evidence>
<dbReference type="Proteomes" id="UP000179179">
    <property type="component" value="Unassembled WGS sequence"/>
</dbReference>
<keyword evidence="4 6" id="KW-0472">Membrane</keyword>
<name>A0A1F8ADT3_9EURO</name>
<comment type="subcellular location">
    <subcellularLocation>
        <location evidence="1">Membrane</location>
        <topology evidence="1">Multi-pass membrane protein</topology>
    </subcellularLocation>
</comment>
<evidence type="ECO:0000313" key="9">
    <source>
        <dbReference type="Proteomes" id="UP000179179"/>
    </source>
</evidence>
<feature type="domain" description="Rhodopsin" evidence="7">
    <location>
        <begin position="42"/>
        <end position="278"/>
    </location>
</feature>
<evidence type="ECO:0000256" key="1">
    <source>
        <dbReference type="ARBA" id="ARBA00004141"/>
    </source>
</evidence>
<proteinExistence type="inferred from homology"/>
<evidence type="ECO:0000256" key="2">
    <source>
        <dbReference type="ARBA" id="ARBA00022692"/>
    </source>
</evidence>
<accession>A0A1F8ADT3</accession>
<evidence type="ECO:0000256" key="3">
    <source>
        <dbReference type="ARBA" id="ARBA00022989"/>
    </source>
</evidence>
<comment type="similarity">
    <text evidence="5">Belongs to the SAT4 family.</text>
</comment>
<organism evidence="8 9">
    <name type="scientific">Aspergillus bombycis</name>
    <dbReference type="NCBI Taxonomy" id="109264"/>
    <lineage>
        <taxon>Eukaryota</taxon>
        <taxon>Fungi</taxon>
        <taxon>Dikarya</taxon>
        <taxon>Ascomycota</taxon>
        <taxon>Pezizomycotina</taxon>
        <taxon>Eurotiomycetes</taxon>
        <taxon>Eurotiomycetidae</taxon>
        <taxon>Eurotiales</taxon>
        <taxon>Aspergillaceae</taxon>
        <taxon>Aspergillus</taxon>
    </lineage>
</organism>
<gene>
    <name evidence="8" type="ORF">ABOM_001686</name>
</gene>
<dbReference type="PANTHER" id="PTHR33048:SF123">
    <property type="entry name" value="INTEGRAL MEMBRANE PROTEIN"/>
    <property type="match status" value="1"/>
</dbReference>
<reference evidence="8 9" key="1">
    <citation type="journal article" date="2016" name="Genome Biol. Evol.">
        <title>Draft genome sequence of an aflatoxigenic Aspergillus species, A. bombycis.</title>
        <authorList>
            <person name="Moore G.G."/>
            <person name="Mack B.M."/>
            <person name="Beltz S.B."/>
            <person name="Gilbert M.K."/>
        </authorList>
    </citation>
    <scope>NUCLEOTIDE SEQUENCE [LARGE SCALE GENOMIC DNA]</scope>
    <source>
        <strain evidence="9">NRRL 26010</strain>
    </source>
</reference>
<keyword evidence="9" id="KW-1185">Reference proteome</keyword>
<dbReference type="InterPro" id="IPR049326">
    <property type="entry name" value="Rhodopsin_dom_fungi"/>
</dbReference>
<dbReference type="GO" id="GO:0016020">
    <property type="term" value="C:membrane"/>
    <property type="evidence" value="ECO:0007669"/>
    <property type="project" value="UniProtKB-SubCell"/>
</dbReference>
<evidence type="ECO:0000256" key="4">
    <source>
        <dbReference type="ARBA" id="ARBA00023136"/>
    </source>
</evidence>
<protein>
    <submittedName>
        <fullName evidence="8">Integral membrane protein</fullName>
    </submittedName>
</protein>
<keyword evidence="2 6" id="KW-0812">Transmembrane</keyword>
<evidence type="ECO:0000313" key="8">
    <source>
        <dbReference type="EMBL" id="OGM49535.1"/>
    </source>
</evidence>
<feature type="transmembrane region" description="Helical" evidence="6">
    <location>
        <begin position="138"/>
        <end position="164"/>
    </location>
</feature>
<dbReference type="EMBL" id="LYCR01000008">
    <property type="protein sequence ID" value="OGM49535.1"/>
    <property type="molecule type" value="Genomic_DNA"/>
</dbReference>
<sequence length="364" mass="40637">MEGVWERSLSPERIAYLAQSRIPEIIFCNTVLLVIATAGLLVRLFVRIRYLTGVNLDDMLCVTSWVFTFVLCIACMLMTQYGFGKHIGTVESFSDRAMFLKLDFVTMLAYVLALGAIKISFCLLYLHIFPGKKFRMACWCVLAILVAETIEEVLVVIFQCWPVYKAWDATGLVEGKCVDMTVFYYANFGIKLATDVALFAMPIPKLLRLKMAVGKRVGLVVMFSLGLLVCVTSIIRVTYFNPFSEDHTWVLVDAMNWSCVEVAVAIFIACIPSFKTFIGYRFPTLQRLLGLASKDDSVGPSKLYGSSTRRTYNGLSTRGRNSIKLKPVTGHSSADVETSHNGSQERIMHAGIQVTTDVSVQQTV</sequence>
<feature type="transmembrane region" description="Helical" evidence="6">
    <location>
        <begin position="58"/>
        <end position="84"/>
    </location>
</feature>
<feature type="transmembrane region" description="Helical" evidence="6">
    <location>
        <begin position="104"/>
        <end position="126"/>
    </location>
</feature>
<dbReference type="PANTHER" id="PTHR33048">
    <property type="entry name" value="PTH11-LIKE INTEGRAL MEMBRANE PROTEIN (AFU_ORTHOLOGUE AFUA_5G11245)"/>
    <property type="match status" value="1"/>
</dbReference>